<evidence type="ECO:0000256" key="6">
    <source>
        <dbReference type="ARBA" id="ARBA00023004"/>
    </source>
</evidence>
<dbReference type="FunFam" id="3.40.50.300:FF:000425">
    <property type="entry name" value="Probable ABC transporter, ATP-binding subunit"/>
    <property type="match status" value="1"/>
</dbReference>
<reference evidence="10 11" key="1">
    <citation type="submission" date="2015-03" db="EMBL/GenBank/DDBJ databases">
        <title>Genome Sequence of Kiloniella spongiae MEBiC09566, isolated from a marine sponge.</title>
        <authorList>
            <person name="Shao Z."/>
            <person name="Wang L."/>
            <person name="Li X."/>
        </authorList>
    </citation>
    <scope>NUCLEOTIDE SEQUENCE [LARGE SCALE GENOMIC DNA]</scope>
    <source>
        <strain evidence="10 11">MEBiC09566</strain>
    </source>
</reference>
<dbReference type="Proteomes" id="UP000035444">
    <property type="component" value="Unassembled WGS sequence"/>
</dbReference>
<feature type="domain" description="ABC transporter" evidence="9">
    <location>
        <begin position="4"/>
        <end position="236"/>
    </location>
</feature>
<dbReference type="AlphaFoldDB" id="A0A0H2MXP0"/>
<gene>
    <name evidence="10" type="ORF">WH96_07400</name>
</gene>
<dbReference type="Gene3D" id="3.40.50.300">
    <property type="entry name" value="P-loop containing nucleotide triphosphate hydrolases"/>
    <property type="match status" value="1"/>
</dbReference>
<keyword evidence="5" id="KW-0067">ATP-binding</keyword>
<dbReference type="PATRIC" id="fig|1489064.4.peg.2733"/>
<evidence type="ECO:0000256" key="1">
    <source>
        <dbReference type="ARBA" id="ARBA00022448"/>
    </source>
</evidence>
<keyword evidence="4" id="KW-0547">Nucleotide-binding</keyword>
<evidence type="ECO:0000256" key="7">
    <source>
        <dbReference type="ARBA" id="ARBA00023065"/>
    </source>
</evidence>
<dbReference type="InterPro" id="IPR003593">
    <property type="entry name" value="AAA+_ATPase"/>
</dbReference>
<evidence type="ECO:0000313" key="10">
    <source>
        <dbReference type="EMBL" id="KLN61440.1"/>
    </source>
</evidence>
<dbReference type="PROSITE" id="PS50893">
    <property type="entry name" value="ABC_TRANSPORTER_2"/>
    <property type="match status" value="1"/>
</dbReference>
<keyword evidence="8" id="KW-0472">Membrane</keyword>
<dbReference type="GO" id="GO:0015697">
    <property type="term" value="P:quaternary ammonium group transport"/>
    <property type="evidence" value="ECO:0007669"/>
    <property type="project" value="UniProtKB-ARBA"/>
</dbReference>
<keyword evidence="7" id="KW-0406">Ion transport</keyword>
<dbReference type="InterPro" id="IPR015853">
    <property type="entry name" value="ABC_transpr_FbpC"/>
</dbReference>
<keyword evidence="3" id="KW-0410">Iron transport</keyword>
<dbReference type="GO" id="GO:0015408">
    <property type="term" value="F:ABC-type ferric iron transporter activity"/>
    <property type="evidence" value="ECO:0007669"/>
    <property type="project" value="InterPro"/>
</dbReference>
<evidence type="ECO:0000256" key="3">
    <source>
        <dbReference type="ARBA" id="ARBA00022496"/>
    </source>
</evidence>
<dbReference type="EMBL" id="LAQL01000004">
    <property type="protein sequence ID" value="KLN61440.1"/>
    <property type="molecule type" value="Genomic_DNA"/>
</dbReference>
<sequence length="353" mass="38499">MSALCLENVSHNFGTLAAVNNVNLAIDAGEFVCLLGPSGCGKTTILRLAAGLEPLQAGKITMGKTVVANDKADLPPEKRSVGLVFQDYALFPHLDVSKNIEFGLKHLSAQERKARVLETLEQVGMVDYLHSYPHTLSGGQQQRVALARAIAPRPKLVLLDEPFSGLDVRLRNQVREETLRVLKENNIATLMVTHDPEEAMFMGDRVAIMNKGQIVQFAPPNELYSDPENAFVAHFFGEVNEFKGICNDGHVATPFGALEVPNLRHGTAVDVLVRHEGIVLGEKVNGTGVEASVLKSRMLGKSNLVDFKISNELADDLYVKARLDSHTIPVVGNACVLELDKRLTFVFSAKTPD</sequence>
<protein>
    <submittedName>
        <fullName evidence="10">ABC transporter</fullName>
    </submittedName>
</protein>
<dbReference type="Pfam" id="PF00005">
    <property type="entry name" value="ABC_tran"/>
    <property type="match status" value="1"/>
</dbReference>
<evidence type="ECO:0000313" key="11">
    <source>
        <dbReference type="Proteomes" id="UP000035444"/>
    </source>
</evidence>
<dbReference type="SUPFAM" id="SSF50331">
    <property type="entry name" value="MOP-like"/>
    <property type="match status" value="1"/>
</dbReference>
<dbReference type="STRING" id="1489064.WH96_07400"/>
<dbReference type="GO" id="GO:0005524">
    <property type="term" value="F:ATP binding"/>
    <property type="evidence" value="ECO:0007669"/>
    <property type="project" value="UniProtKB-KW"/>
</dbReference>
<name>A0A0H2MXP0_9PROT</name>
<dbReference type="PROSITE" id="PS00211">
    <property type="entry name" value="ABC_TRANSPORTER_1"/>
    <property type="match status" value="1"/>
</dbReference>
<dbReference type="InterPro" id="IPR017871">
    <property type="entry name" value="ABC_transporter-like_CS"/>
</dbReference>
<dbReference type="InterPro" id="IPR003439">
    <property type="entry name" value="ABC_transporter-like_ATP-bd"/>
</dbReference>
<dbReference type="RefSeq" id="WP_047763521.1">
    <property type="nucleotide sequence ID" value="NZ_LAQL01000004.1"/>
</dbReference>
<evidence type="ECO:0000256" key="8">
    <source>
        <dbReference type="ARBA" id="ARBA00023136"/>
    </source>
</evidence>
<evidence type="ECO:0000259" key="9">
    <source>
        <dbReference type="PROSITE" id="PS50893"/>
    </source>
</evidence>
<keyword evidence="11" id="KW-1185">Reference proteome</keyword>
<dbReference type="GO" id="GO:0016887">
    <property type="term" value="F:ATP hydrolysis activity"/>
    <property type="evidence" value="ECO:0007669"/>
    <property type="project" value="InterPro"/>
</dbReference>
<keyword evidence="1" id="KW-0813">Transport</keyword>
<proteinExistence type="predicted"/>
<dbReference type="InterPro" id="IPR027417">
    <property type="entry name" value="P-loop_NTPase"/>
</dbReference>
<dbReference type="PANTHER" id="PTHR42781">
    <property type="entry name" value="SPERMIDINE/PUTRESCINE IMPORT ATP-BINDING PROTEIN POTA"/>
    <property type="match status" value="1"/>
</dbReference>
<dbReference type="PANTHER" id="PTHR42781:SF4">
    <property type="entry name" value="SPERMIDINE_PUTRESCINE IMPORT ATP-BINDING PROTEIN POTA"/>
    <property type="match status" value="1"/>
</dbReference>
<keyword evidence="6" id="KW-0408">Iron</keyword>
<dbReference type="InterPro" id="IPR050093">
    <property type="entry name" value="ABC_SmlMolc_Importer"/>
</dbReference>
<dbReference type="GO" id="GO:0016020">
    <property type="term" value="C:membrane"/>
    <property type="evidence" value="ECO:0007669"/>
    <property type="project" value="InterPro"/>
</dbReference>
<dbReference type="OrthoDB" id="9802264at2"/>
<comment type="caution">
    <text evidence="10">The sequence shown here is derived from an EMBL/GenBank/DDBJ whole genome shotgun (WGS) entry which is preliminary data.</text>
</comment>
<accession>A0A0H2MXP0</accession>
<evidence type="ECO:0000256" key="5">
    <source>
        <dbReference type="ARBA" id="ARBA00022840"/>
    </source>
</evidence>
<dbReference type="SMART" id="SM00382">
    <property type="entry name" value="AAA"/>
    <property type="match status" value="1"/>
</dbReference>
<evidence type="ECO:0000256" key="2">
    <source>
        <dbReference type="ARBA" id="ARBA00022475"/>
    </source>
</evidence>
<dbReference type="InterPro" id="IPR008995">
    <property type="entry name" value="Mo/tungstate-bd_C_term_dom"/>
</dbReference>
<keyword evidence="2" id="KW-1003">Cell membrane</keyword>
<dbReference type="CDD" id="cd03259">
    <property type="entry name" value="ABC_Carb_Solutes_like"/>
    <property type="match status" value="1"/>
</dbReference>
<dbReference type="SUPFAM" id="SSF52540">
    <property type="entry name" value="P-loop containing nucleoside triphosphate hydrolases"/>
    <property type="match status" value="1"/>
</dbReference>
<evidence type="ECO:0000256" key="4">
    <source>
        <dbReference type="ARBA" id="ARBA00022741"/>
    </source>
</evidence>
<organism evidence="10 11">
    <name type="scientific">Kiloniella spongiae</name>
    <dbReference type="NCBI Taxonomy" id="1489064"/>
    <lineage>
        <taxon>Bacteria</taxon>
        <taxon>Pseudomonadati</taxon>
        <taxon>Pseudomonadota</taxon>
        <taxon>Alphaproteobacteria</taxon>
        <taxon>Rhodospirillales</taxon>
        <taxon>Kiloniellaceae</taxon>
        <taxon>Kiloniella</taxon>
    </lineage>
</organism>